<reference evidence="4 8" key="3">
    <citation type="journal article" date="2019" name="Nat. Med.">
        <title>A library of human gut bacterial isolates paired with longitudinal multiomics data enables mechanistic microbiome research.</title>
        <authorList>
            <person name="Poyet M."/>
            <person name="Groussin M."/>
            <person name="Gibbons S.M."/>
            <person name="Avila-Pacheco J."/>
            <person name="Jiang X."/>
            <person name="Kearney S.M."/>
            <person name="Perrotta A.R."/>
            <person name="Berdy B."/>
            <person name="Zhao S."/>
            <person name="Lieberman T.D."/>
            <person name="Swanson P.K."/>
            <person name="Smith M."/>
            <person name="Roesemann S."/>
            <person name="Alexander J.E."/>
            <person name="Rich S.A."/>
            <person name="Livny J."/>
            <person name="Vlamakis H."/>
            <person name="Clish C."/>
            <person name="Bullock K."/>
            <person name="Deik A."/>
            <person name="Scott J."/>
            <person name="Pierce K.A."/>
            <person name="Xavier R.J."/>
            <person name="Alm E.J."/>
        </authorList>
    </citation>
    <scope>NUCLEOTIDE SEQUENCE [LARGE SCALE GENOMIC DNA]</scope>
    <source>
        <strain evidence="4 8">BIOML-A1</strain>
    </source>
</reference>
<dbReference type="GO" id="GO:0051607">
    <property type="term" value="P:defense response to virus"/>
    <property type="evidence" value="ECO:0007669"/>
    <property type="project" value="UniProtKB-KW"/>
</dbReference>
<reference evidence="5 7" key="2">
    <citation type="submission" date="2018-08" db="EMBL/GenBank/DDBJ databases">
        <title>A genome reference for cultivated species of the human gut microbiota.</title>
        <authorList>
            <person name="Zou Y."/>
            <person name="Xue W."/>
            <person name="Luo G."/>
        </authorList>
    </citation>
    <scope>NUCLEOTIDE SEQUENCE [LARGE SCALE GENOMIC DNA]</scope>
    <source>
        <strain evidence="5 7">AF36-7BH</strain>
    </source>
</reference>
<dbReference type="EMBL" id="QROY01000004">
    <property type="protein sequence ID" value="RHL69157.1"/>
    <property type="molecule type" value="Genomic_DNA"/>
</dbReference>
<gene>
    <name evidence="4" type="primary">cas7i</name>
    <name evidence="5" type="ORF">DW007_06335</name>
    <name evidence="3" type="ORF">ERS852490_01853</name>
    <name evidence="4" type="ORF">GKE48_12910</name>
</gene>
<dbReference type="Pfam" id="PF01905">
    <property type="entry name" value="DevR"/>
    <property type="match status" value="1"/>
</dbReference>
<dbReference type="RefSeq" id="WP_055215839.1">
    <property type="nucleotide sequence ID" value="NZ_CZBU01000004.1"/>
</dbReference>
<dbReference type="AlphaFoldDB" id="A0A174Z1J0"/>
<dbReference type="EMBL" id="CZBU01000004">
    <property type="protein sequence ID" value="CUQ78026.1"/>
    <property type="molecule type" value="Genomic_DNA"/>
</dbReference>
<dbReference type="Proteomes" id="UP000481964">
    <property type="component" value="Unassembled WGS sequence"/>
</dbReference>
<dbReference type="Proteomes" id="UP000095621">
    <property type="component" value="Unassembled WGS sequence"/>
</dbReference>
<evidence type="ECO:0000313" key="3">
    <source>
        <dbReference type="EMBL" id="CUQ78026.1"/>
    </source>
</evidence>
<reference evidence="3 6" key="1">
    <citation type="submission" date="2015-09" db="EMBL/GenBank/DDBJ databases">
        <authorList>
            <consortium name="Pathogen Informatics"/>
        </authorList>
    </citation>
    <scope>NUCLEOTIDE SEQUENCE [LARGE SCALE GENOMIC DNA]</scope>
    <source>
        <strain evidence="3 6">2789STDY5834875</strain>
    </source>
</reference>
<dbReference type="Proteomes" id="UP000285201">
    <property type="component" value="Unassembled WGS sequence"/>
</dbReference>
<dbReference type="InterPro" id="IPR010154">
    <property type="entry name" value="CRISPR-assoc_Cas7/Cst2/DevR"/>
</dbReference>
<protein>
    <submittedName>
        <fullName evidence="3">CRISPR-associated protein Cas7/Cst2/DevR, subtype I-B/TNEAP</fullName>
    </submittedName>
    <submittedName>
        <fullName evidence="4">Type I-B CRISPR-associated protein Cas7/Cst2/DevR</fullName>
    </submittedName>
</protein>
<evidence type="ECO:0000256" key="2">
    <source>
        <dbReference type="ARBA" id="ARBA00025626"/>
    </source>
</evidence>
<dbReference type="EMBL" id="WKRD01000011">
    <property type="protein sequence ID" value="MSC58335.1"/>
    <property type="molecule type" value="Genomic_DNA"/>
</dbReference>
<proteinExistence type="predicted"/>
<accession>A0A174Z1J0</accession>
<evidence type="ECO:0000313" key="8">
    <source>
        <dbReference type="Proteomes" id="UP000481964"/>
    </source>
</evidence>
<evidence type="ECO:0000313" key="4">
    <source>
        <dbReference type="EMBL" id="MSC58335.1"/>
    </source>
</evidence>
<name>A0A174Z1J0_9FIRM</name>
<dbReference type="NCBIfam" id="TIGR01875">
    <property type="entry name" value="cas_MJ0381"/>
    <property type="match status" value="1"/>
</dbReference>
<evidence type="ECO:0000313" key="6">
    <source>
        <dbReference type="Proteomes" id="UP000095621"/>
    </source>
</evidence>
<dbReference type="NCBIfam" id="TIGR02585">
    <property type="entry name" value="cas_Cst2_DevR"/>
    <property type="match status" value="1"/>
</dbReference>
<evidence type="ECO:0000313" key="7">
    <source>
        <dbReference type="Proteomes" id="UP000285201"/>
    </source>
</evidence>
<comment type="function">
    <text evidence="2">CRISPR (clustered regularly interspaced short palindromic repeat) is an adaptive immune system that provides protection against mobile genetic elements (viruses, transposable elements and conjugative plasmids). CRISPR clusters contain spacers, sequences complementary to antecedent mobile elements, and target invading nucleic acids. CRISPR clusters are transcribed and processed into CRISPR RNA (crRNA).</text>
</comment>
<sequence length="289" mass="32405">MSKNGLTMTIVFVAESANYGEGLGNISNIKKMTRGNASQYSYISRQAIRYNIVQQAEWDNTPVEDKSGVVQFAPSATIEDYPEIDLFGYMKTMAKDDNARGGASTRSAVARLSNAISLEPYQGELEFLTNMGLAKRQNLDNGIAQSEIHRSYYAYTISVDLDRVGIDGEINVSKEEKAKRVKTLLETVQYLYRDIRGRRENLSPLFIIGGNYERKNPFFENIVKIDNNMINVDTLVEMKESSEDLENSTIVGVTSGIFNNDSQIKEKLGAVTIAEAFGEFKKKVDEYYA</sequence>
<organism evidence="3 6">
    <name type="scientific">Lachnospira eligens</name>
    <dbReference type="NCBI Taxonomy" id="39485"/>
    <lineage>
        <taxon>Bacteria</taxon>
        <taxon>Bacillati</taxon>
        <taxon>Bacillota</taxon>
        <taxon>Clostridia</taxon>
        <taxon>Lachnospirales</taxon>
        <taxon>Lachnospiraceae</taxon>
        <taxon>Lachnospira</taxon>
    </lineage>
</organism>
<evidence type="ECO:0000313" key="5">
    <source>
        <dbReference type="EMBL" id="RHL69157.1"/>
    </source>
</evidence>
<evidence type="ECO:0000256" key="1">
    <source>
        <dbReference type="ARBA" id="ARBA00023118"/>
    </source>
</evidence>
<dbReference type="OrthoDB" id="9781560at2"/>
<dbReference type="InterPro" id="IPR013414">
    <property type="entry name" value="Cas7/Cst2/DevR_sub_I-B/Tneap"/>
</dbReference>
<keyword evidence="1" id="KW-0051">Antiviral defense</keyword>